<gene>
    <name evidence="2" type="ORF">ACFL2Z_00485</name>
</gene>
<dbReference type="EMBL" id="JBHPEI010000004">
    <property type="protein sequence ID" value="MFC1799377.1"/>
    <property type="molecule type" value="Genomic_DNA"/>
</dbReference>
<keyword evidence="1" id="KW-0472">Membrane</keyword>
<comment type="caution">
    <text evidence="2">The sequence shown here is derived from an EMBL/GenBank/DDBJ whole genome shotgun (WGS) entry which is preliminary data.</text>
</comment>
<protein>
    <recommendedName>
        <fullName evidence="4">DUF4345 domain-containing protein</fullName>
    </recommendedName>
</protein>
<organism evidence="2 3">
    <name type="scientific">Eiseniibacteriota bacterium</name>
    <dbReference type="NCBI Taxonomy" id="2212470"/>
    <lineage>
        <taxon>Bacteria</taxon>
        <taxon>Candidatus Eiseniibacteriota</taxon>
    </lineage>
</organism>
<keyword evidence="3" id="KW-1185">Reference proteome</keyword>
<keyword evidence="1" id="KW-1133">Transmembrane helix</keyword>
<evidence type="ECO:0000313" key="2">
    <source>
        <dbReference type="EMBL" id="MFC1799377.1"/>
    </source>
</evidence>
<feature type="transmembrane region" description="Helical" evidence="1">
    <location>
        <begin position="52"/>
        <end position="74"/>
    </location>
</feature>
<accession>A0ABV6YN81</accession>
<name>A0ABV6YN81_UNCEI</name>
<evidence type="ECO:0000256" key="1">
    <source>
        <dbReference type="SAM" id="Phobius"/>
    </source>
</evidence>
<sequence length="135" mass="14736">MTKRLAIGLGALQVFIGLGAVAGGLGLALDPSGANLRMPLEMLEDSPFTTFLIPGIVLFAVNGLVSLAGAVLTFTRRRYAGELAMALGAFLVAWIVVQVYWVHGIHWLHWLYFILGLLELALGWSMRRHTIVFSE</sequence>
<dbReference type="Proteomes" id="UP001594288">
    <property type="component" value="Unassembled WGS sequence"/>
</dbReference>
<proteinExistence type="predicted"/>
<feature type="transmembrane region" description="Helical" evidence="1">
    <location>
        <begin position="83"/>
        <end position="101"/>
    </location>
</feature>
<evidence type="ECO:0008006" key="4">
    <source>
        <dbReference type="Google" id="ProtNLM"/>
    </source>
</evidence>
<evidence type="ECO:0000313" key="3">
    <source>
        <dbReference type="Proteomes" id="UP001594288"/>
    </source>
</evidence>
<feature type="transmembrane region" description="Helical" evidence="1">
    <location>
        <begin position="107"/>
        <end position="126"/>
    </location>
</feature>
<keyword evidence="1" id="KW-0812">Transmembrane</keyword>
<reference evidence="2 3" key="1">
    <citation type="submission" date="2024-09" db="EMBL/GenBank/DDBJ databases">
        <authorList>
            <person name="D'Angelo T."/>
        </authorList>
    </citation>
    <scope>NUCLEOTIDE SEQUENCE [LARGE SCALE GENOMIC DNA]</scope>
    <source>
        <strain evidence="2">SAG AM-311-F02</strain>
    </source>
</reference>